<dbReference type="RefSeq" id="WP_011318087.1">
    <property type="nucleotide sequence ID" value="NZ_JACKZP010000177.1"/>
</dbReference>
<protein>
    <submittedName>
        <fullName evidence="1">DUF2808 domain-containing protein</fullName>
    </submittedName>
</protein>
<evidence type="ECO:0000313" key="2">
    <source>
        <dbReference type="Proteomes" id="UP000570851"/>
    </source>
</evidence>
<comment type="caution">
    <text evidence="1">The sequence shown here is derived from an EMBL/GenBank/DDBJ whole genome shotgun (WGS) entry which is preliminary data.</text>
</comment>
<gene>
    <name evidence="1" type="ORF">GNE12_25300</name>
</gene>
<reference evidence="1 2" key="1">
    <citation type="submission" date="2019-11" db="EMBL/GenBank/DDBJ databases">
        <title>Comparison of genomes from free-living endosymbiotic cyanobacteria isolated from Azolla.</title>
        <authorList>
            <person name="Thiel T."/>
            <person name="Pratte B."/>
        </authorList>
    </citation>
    <scope>NUCLEOTIDE SEQUENCE [LARGE SCALE GENOMIC DNA]</scope>
    <source>
        <strain evidence="1 2">N2B</strain>
    </source>
</reference>
<name>A0ABR6SFQ4_ANAVA</name>
<dbReference type="Pfam" id="PF10989">
    <property type="entry name" value="DUF2808"/>
    <property type="match status" value="1"/>
</dbReference>
<sequence>MGFKVLLGTAIASLAILNGSTIPPSQAIQLQDGTVYFVQPPRLVEAVTTYSQVNFWGATYYFTVNLPENASEPLQQVAINQHQGVDDIHFDLKNSFAFEGTHSRQGKRIGLKDATDNRHTRTVSIIFDPPVSPGQTITIALKPWQNPTVSGVYLFGVTAFPPGEKTHSQFLGFGRLHFYNDISGHFPFW</sequence>
<proteinExistence type="predicted"/>
<dbReference type="InterPro" id="IPR021256">
    <property type="entry name" value="DUF2808"/>
</dbReference>
<evidence type="ECO:0000313" key="1">
    <source>
        <dbReference type="EMBL" id="MBC1305230.1"/>
    </source>
</evidence>
<organism evidence="1 2">
    <name type="scientific">Trichormus variabilis N2B</name>
    <dbReference type="NCBI Taxonomy" id="2681315"/>
    <lineage>
        <taxon>Bacteria</taxon>
        <taxon>Bacillati</taxon>
        <taxon>Cyanobacteriota</taxon>
        <taxon>Cyanophyceae</taxon>
        <taxon>Nostocales</taxon>
        <taxon>Nostocaceae</taxon>
        <taxon>Trichormus</taxon>
    </lineage>
</organism>
<dbReference type="Proteomes" id="UP000570851">
    <property type="component" value="Unassembled WGS sequence"/>
</dbReference>
<dbReference type="EMBL" id="JACKZP010000177">
    <property type="protein sequence ID" value="MBC1305230.1"/>
    <property type="molecule type" value="Genomic_DNA"/>
</dbReference>
<dbReference type="GeneID" id="58723912"/>
<keyword evidence="2" id="KW-1185">Reference proteome</keyword>
<accession>A0ABR6SFQ4</accession>